<sequence length="93" mass="9879">MPGANCVTRTDLIPPLGCSLKIPVIGGDRGWYPACSLSYLTTDDSAPRPQIAFDFGPTPRTPNSGWLSGLSWNWGLGGKRDISEGDVPDGALF</sequence>
<comment type="caution">
    <text evidence="1">The sequence shown here is derived from an EMBL/GenBank/DDBJ whole genome shotgun (WGS) entry which is preliminary data.</text>
</comment>
<reference evidence="1 2" key="1">
    <citation type="submission" date="2021-06" db="EMBL/GenBank/DDBJ databases">
        <title>Caerostris darwini draft genome.</title>
        <authorList>
            <person name="Kono N."/>
            <person name="Arakawa K."/>
        </authorList>
    </citation>
    <scope>NUCLEOTIDE SEQUENCE [LARGE SCALE GENOMIC DNA]</scope>
</reference>
<dbReference type="AlphaFoldDB" id="A0AAV4R8J1"/>
<organism evidence="1 2">
    <name type="scientific">Caerostris darwini</name>
    <dbReference type="NCBI Taxonomy" id="1538125"/>
    <lineage>
        <taxon>Eukaryota</taxon>
        <taxon>Metazoa</taxon>
        <taxon>Ecdysozoa</taxon>
        <taxon>Arthropoda</taxon>
        <taxon>Chelicerata</taxon>
        <taxon>Arachnida</taxon>
        <taxon>Araneae</taxon>
        <taxon>Araneomorphae</taxon>
        <taxon>Entelegynae</taxon>
        <taxon>Araneoidea</taxon>
        <taxon>Araneidae</taxon>
        <taxon>Caerostris</taxon>
    </lineage>
</organism>
<gene>
    <name evidence="1" type="ORF">CDAR_11501</name>
</gene>
<name>A0AAV4R8J1_9ARAC</name>
<evidence type="ECO:0000313" key="1">
    <source>
        <dbReference type="EMBL" id="GIY18608.1"/>
    </source>
</evidence>
<evidence type="ECO:0000313" key="2">
    <source>
        <dbReference type="Proteomes" id="UP001054837"/>
    </source>
</evidence>
<accession>A0AAV4R8J1</accession>
<keyword evidence="2" id="KW-1185">Reference proteome</keyword>
<protein>
    <submittedName>
        <fullName evidence="1">Uncharacterized protein</fullName>
    </submittedName>
</protein>
<dbReference type="EMBL" id="BPLQ01005929">
    <property type="protein sequence ID" value="GIY18608.1"/>
    <property type="molecule type" value="Genomic_DNA"/>
</dbReference>
<proteinExistence type="predicted"/>
<dbReference type="Proteomes" id="UP001054837">
    <property type="component" value="Unassembled WGS sequence"/>
</dbReference>